<comment type="similarity">
    <text evidence="3">Belongs to the CCDC85 family.</text>
</comment>
<dbReference type="Pfam" id="PF10226">
    <property type="entry name" value="CCDC85"/>
    <property type="match status" value="1"/>
</dbReference>
<dbReference type="Ensembl" id="ENSTRUT00000092174.1">
    <property type="protein sequence ID" value="ENSTRUP00000077519.1"/>
    <property type="gene ID" value="ENSTRUG00000000078.3"/>
</dbReference>
<dbReference type="OMA" id="DTEHMND"/>
<reference evidence="10" key="3">
    <citation type="submission" date="2025-09" db="UniProtKB">
        <authorList>
            <consortium name="Ensembl"/>
        </authorList>
    </citation>
    <scope>IDENTIFICATION</scope>
</reference>
<dbReference type="InParanoid" id="A0A674NVL4"/>
<evidence type="ECO:0000256" key="7">
    <source>
        <dbReference type="ARBA" id="ARBA00023054"/>
    </source>
</evidence>
<reference evidence="10 11" key="1">
    <citation type="journal article" date="2011" name="Genome Biol. Evol.">
        <title>Integration of the genetic map and genome assembly of fugu facilitates insights into distinct features of genome evolution in teleosts and mammals.</title>
        <authorList>
            <person name="Kai W."/>
            <person name="Kikuchi K."/>
            <person name="Tohari S."/>
            <person name="Chew A.K."/>
            <person name="Tay A."/>
            <person name="Fujiwara A."/>
            <person name="Hosoya S."/>
            <person name="Suetake H."/>
            <person name="Naruse K."/>
            <person name="Brenner S."/>
            <person name="Suzuki Y."/>
            <person name="Venkatesh B."/>
        </authorList>
    </citation>
    <scope>NUCLEOTIDE SEQUENCE [LARGE SCALE GENOMIC DNA]</scope>
</reference>
<feature type="region of interest" description="Disordered" evidence="9">
    <location>
        <begin position="155"/>
        <end position="245"/>
    </location>
</feature>
<evidence type="ECO:0000256" key="9">
    <source>
        <dbReference type="SAM" id="MobiDB-lite"/>
    </source>
</evidence>
<evidence type="ECO:0000256" key="2">
    <source>
        <dbReference type="ARBA" id="ARBA00004536"/>
    </source>
</evidence>
<dbReference type="GeneTree" id="ENSGT00940000159071"/>
<dbReference type="GO" id="GO:0005923">
    <property type="term" value="C:bicellular tight junction"/>
    <property type="evidence" value="ECO:0007669"/>
    <property type="project" value="UniProtKB-SubCell"/>
</dbReference>
<keyword evidence="5" id="KW-0217">Developmental protein</keyword>
<keyword evidence="6" id="KW-0965">Cell junction</keyword>
<keyword evidence="7 8" id="KW-0175">Coiled coil</keyword>
<dbReference type="GeneID" id="101062336"/>
<dbReference type="OrthoDB" id="10056395at2759"/>
<comment type="subcellular location">
    <subcellularLocation>
        <location evidence="2">Cell junction</location>
        <location evidence="2">Adherens junction</location>
    </subcellularLocation>
    <subcellularLocation>
        <location evidence="1">Cell junction</location>
        <location evidence="1">Tight junction</location>
    </subcellularLocation>
</comment>
<evidence type="ECO:0000313" key="10">
    <source>
        <dbReference type="Ensembl" id="ENSTRUP00000077519.1"/>
    </source>
</evidence>
<evidence type="ECO:0000256" key="4">
    <source>
        <dbReference type="ARBA" id="ARBA00022427"/>
    </source>
</evidence>
<dbReference type="GO" id="GO:0005912">
    <property type="term" value="C:adherens junction"/>
    <property type="evidence" value="ECO:0007669"/>
    <property type="project" value="UniProtKB-SubCell"/>
</dbReference>
<dbReference type="PANTHER" id="PTHR13546:SF14">
    <property type="entry name" value="COILED-COIL DOMAIN-CONTAINING PROTEIN 85C"/>
    <property type="match status" value="1"/>
</dbReference>
<evidence type="ECO:0000256" key="5">
    <source>
        <dbReference type="ARBA" id="ARBA00022473"/>
    </source>
</evidence>
<evidence type="ECO:0000256" key="8">
    <source>
        <dbReference type="SAM" id="Coils"/>
    </source>
</evidence>
<dbReference type="Proteomes" id="UP000005226">
    <property type="component" value="Chromosome 16"/>
</dbReference>
<feature type="compositionally biased region" description="Polar residues" evidence="9">
    <location>
        <begin position="157"/>
        <end position="172"/>
    </location>
</feature>
<feature type="compositionally biased region" description="Low complexity" evidence="9">
    <location>
        <begin position="177"/>
        <end position="195"/>
    </location>
</feature>
<evidence type="ECO:0000256" key="1">
    <source>
        <dbReference type="ARBA" id="ARBA00004435"/>
    </source>
</evidence>
<keyword evidence="11" id="KW-1185">Reference proteome</keyword>
<evidence type="ECO:0000256" key="3">
    <source>
        <dbReference type="ARBA" id="ARBA00009052"/>
    </source>
</evidence>
<sequence length="409" mass="46160">MAKNLSDGAKDDLSQLTDEELLRCSKDELLRRLRRVDGEKMNLMIEHGNMMKDINRRLQMHLHEIRSLKEINQKLQDDNHELRELCCFLDDDRQKGKKLSREWQRFGRYTASALWKEVGTYMMKLKELEANQDTVLRENSELKEIILMLDEERNGAGSRSSIDSQSSLTNLNGGTGTVRDVGDGSSTSSTGSAGSPDHHNHNHNHIHKPTAENSKLGPTMRRSMDDLSAPHHHRSIPNGLSDPSSNYIRQLETKVRILEDDNKLLSQANNRSSLSQIQTTKQCNPGDLRALRKGMSLYHSESQLSSLPQRQDAMHVGTGRLPTSESSPATGYLSCVQKPEAVVHAMKVLEVHENLDKQVPEDYEDDLSEKEKAIVREMCNVVWRKLGDAAGSKLSVRQHLSGNQFKGPL</sequence>
<gene>
    <name evidence="10" type="primary">ccdc85cb</name>
</gene>
<evidence type="ECO:0000313" key="11">
    <source>
        <dbReference type="Proteomes" id="UP000005226"/>
    </source>
</evidence>
<dbReference type="FunCoup" id="A0A674NVL4">
    <property type="interactions" value="642"/>
</dbReference>
<dbReference type="InterPro" id="IPR019359">
    <property type="entry name" value="CCDC85"/>
</dbReference>
<dbReference type="RefSeq" id="XP_029705017.1">
    <property type="nucleotide sequence ID" value="XM_029849157.1"/>
</dbReference>
<accession>A0A674NVL4</accession>
<protein>
    <submittedName>
        <fullName evidence="10">Coiled-coil domain containing 85C, b</fullName>
    </submittedName>
</protein>
<proteinExistence type="inferred from homology"/>
<evidence type="ECO:0000256" key="6">
    <source>
        <dbReference type="ARBA" id="ARBA00022949"/>
    </source>
</evidence>
<dbReference type="AlphaFoldDB" id="A0A674NVL4"/>
<reference evidence="10" key="2">
    <citation type="submission" date="2025-08" db="UniProtKB">
        <authorList>
            <consortium name="Ensembl"/>
        </authorList>
    </citation>
    <scope>IDENTIFICATION</scope>
</reference>
<name>A0A674NVL4_TAKRU</name>
<dbReference type="PANTHER" id="PTHR13546">
    <property type="entry name" value="RE60986P"/>
    <property type="match status" value="1"/>
</dbReference>
<organism evidence="10 11">
    <name type="scientific">Takifugu rubripes</name>
    <name type="common">Japanese pufferfish</name>
    <name type="synonym">Fugu rubripes</name>
    <dbReference type="NCBI Taxonomy" id="31033"/>
    <lineage>
        <taxon>Eukaryota</taxon>
        <taxon>Metazoa</taxon>
        <taxon>Chordata</taxon>
        <taxon>Craniata</taxon>
        <taxon>Vertebrata</taxon>
        <taxon>Euteleostomi</taxon>
        <taxon>Actinopterygii</taxon>
        <taxon>Neopterygii</taxon>
        <taxon>Teleostei</taxon>
        <taxon>Neoteleostei</taxon>
        <taxon>Acanthomorphata</taxon>
        <taxon>Eupercaria</taxon>
        <taxon>Tetraodontiformes</taxon>
        <taxon>Tetradontoidea</taxon>
        <taxon>Tetraodontidae</taxon>
        <taxon>Takifugu</taxon>
    </lineage>
</organism>
<feature type="coiled-coil region" evidence="8">
    <location>
        <begin position="51"/>
        <end position="85"/>
    </location>
</feature>
<keyword evidence="4" id="KW-0796">Tight junction</keyword>